<feature type="transmembrane region" description="Helical" evidence="1">
    <location>
        <begin position="20"/>
        <end position="39"/>
    </location>
</feature>
<reference evidence="2 3" key="1">
    <citation type="journal article" date="2013" name="Proc. Natl. Acad. Sci. U.S.A.">
        <title>Genome of an arbuscular mycorrhizal fungus provides insight into the oldest plant symbiosis.</title>
        <authorList>
            <person name="Tisserant E."/>
            <person name="Malbreil M."/>
            <person name="Kuo A."/>
            <person name="Kohler A."/>
            <person name="Symeonidi A."/>
            <person name="Balestrini R."/>
            <person name="Charron P."/>
            <person name="Duensing N."/>
            <person name="Frei Dit Frey N."/>
            <person name="Gianinazzi-Pearson V."/>
            <person name="Gilbert L.B."/>
            <person name="Handa Y."/>
            <person name="Herr J.R."/>
            <person name="Hijri M."/>
            <person name="Koul R."/>
            <person name="Kawaguchi M."/>
            <person name="Krajinski F."/>
            <person name="Lammers P.J."/>
            <person name="Masclaux F.G."/>
            <person name="Murat C."/>
            <person name="Morin E."/>
            <person name="Ndikumana S."/>
            <person name="Pagni M."/>
            <person name="Petitpierre D."/>
            <person name="Requena N."/>
            <person name="Rosikiewicz P."/>
            <person name="Riley R."/>
            <person name="Saito K."/>
            <person name="San Clemente H."/>
            <person name="Shapiro H."/>
            <person name="van Tuinen D."/>
            <person name="Becard G."/>
            <person name="Bonfante P."/>
            <person name="Paszkowski U."/>
            <person name="Shachar-Hill Y.Y."/>
            <person name="Tuskan G.A."/>
            <person name="Young P.W."/>
            <person name="Sanders I.R."/>
            <person name="Henrissat B."/>
            <person name="Rensing S.A."/>
            <person name="Grigoriev I.V."/>
            <person name="Corradi N."/>
            <person name="Roux C."/>
            <person name="Martin F."/>
        </authorList>
    </citation>
    <scope>NUCLEOTIDE SEQUENCE [LARGE SCALE GENOMIC DNA]</scope>
    <source>
        <strain evidence="2 3">DAOM 197198</strain>
    </source>
</reference>
<keyword evidence="3" id="KW-1185">Reference proteome</keyword>
<evidence type="ECO:0000313" key="3">
    <source>
        <dbReference type="Proteomes" id="UP000018888"/>
    </source>
</evidence>
<evidence type="ECO:0000313" key="2">
    <source>
        <dbReference type="EMBL" id="POG68018.1"/>
    </source>
</evidence>
<keyword evidence="1" id="KW-0812">Transmembrane</keyword>
<reference evidence="2 3" key="2">
    <citation type="journal article" date="2018" name="New Phytol.">
        <title>High intraspecific genome diversity in the model arbuscular mycorrhizal symbiont Rhizophagus irregularis.</title>
        <authorList>
            <person name="Chen E.C.H."/>
            <person name="Morin E."/>
            <person name="Beaudet D."/>
            <person name="Noel J."/>
            <person name="Yildirir G."/>
            <person name="Ndikumana S."/>
            <person name="Charron P."/>
            <person name="St-Onge C."/>
            <person name="Giorgi J."/>
            <person name="Kruger M."/>
            <person name="Marton T."/>
            <person name="Ropars J."/>
            <person name="Grigoriev I.V."/>
            <person name="Hainaut M."/>
            <person name="Henrissat B."/>
            <person name="Roux C."/>
            <person name="Martin F."/>
            <person name="Corradi N."/>
        </authorList>
    </citation>
    <scope>NUCLEOTIDE SEQUENCE [LARGE SCALE GENOMIC DNA]</scope>
    <source>
        <strain evidence="2 3">DAOM 197198</strain>
    </source>
</reference>
<feature type="transmembrane region" description="Helical" evidence="1">
    <location>
        <begin position="85"/>
        <end position="111"/>
    </location>
</feature>
<dbReference type="AlphaFoldDB" id="A0A2P4PRK4"/>
<protein>
    <submittedName>
        <fullName evidence="2">Uncharacterized protein</fullName>
    </submittedName>
</protein>
<feature type="transmembrane region" description="Helical" evidence="1">
    <location>
        <begin position="46"/>
        <end position="65"/>
    </location>
</feature>
<comment type="caution">
    <text evidence="2">The sequence shown here is derived from an EMBL/GenBank/DDBJ whole genome shotgun (WGS) entry which is preliminary data.</text>
</comment>
<name>A0A2P4PRK4_RHIID</name>
<sequence>MLAELVDRSLPAVFLVKELFSDLILPITLFLVPTLVVLLDLDLFPMILFLILFTLFLTLVIPLFFSESEFTLPFSTLMILSERLLVLKILFLFLTLFAAPLVLLLMLPFLLFTFEVFKLLICAGDDFLTVEDEEEEFVIPFIPLPLLPRGEL</sequence>
<dbReference type="EMBL" id="AUPC02000160">
    <property type="protein sequence ID" value="POG68018.1"/>
    <property type="molecule type" value="Genomic_DNA"/>
</dbReference>
<keyword evidence="1" id="KW-1133">Transmembrane helix</keyword>
<dbReference type="Proteomes" id="UP000018888">
    <property type="component" value="Unassembled WGS sequence"/>
</dbReference>
<keyword evidence="1" id="KW-0472">Membrane</keyword>
<proteinExistence type="predicted"/>
<gene>
    <name evidence="2" type="ORF">GLOIN_2v1641228</name>
</gene>
<evidence type="ECO:0000256" key="1">
    <source>
        <dbReference type="SAM" id="Phobius"/>
    </source>
</evidence>
<accession>A0A2P4PRK4</accession>
<organism evidence="2 3">
    <name type="scientific">Rhizophagus irregularis (strain DAOM 181602 / DAOM 197198 / MUCL 43194)</name>
    <name type="common">Arbuscular mycorrhizal fungus</name>
    <name type="synonym">Glomus intraradices</name>
    <dbReference type="NCBI Taxonomy" id="747089"/>
    <lineage>
        <taxon>Eukaryota</taxon>
        <taxon>Fungi</taxon>
        <taxon>Fungi incertae sedis</taxon>
        <taxon>Mucoromycota</taxon>
        <taxon>Glomeromycotina</taxon>
        <taxon>Glomeromycetes</taxon>
        <taxon>Glomerales</taxon>
        <taxon>Glomeraceae</taxon>
        <taxon>Rhizophagus</taxon>
    </lineage>
</organism>